<dbReference type="RefSeq" id="WP_311758548.1">
    <property type="nucleotide sequence ID" value="NZ_JAVRQI010000004.1"/>
</dbReference>
<protein>
    <recommendedName>
        <fullName evidence="3">Rod binding protein</fullName>
    </recommendedName>
</protein>
<evidence type="ECO:0000313" key="1">
    <source>
        <dbReference type="EMBL" id="MDT1061445.1"/>
    </source>
</evidence>
<reference evidence="2" key="1">
    <citation type="submission" date="2023-07" db="EMBL/GenBank/DDBJ databases">
        <title>Characterization of two Paracoccaceae strains isolated from Phycosphere and proposal of Xinfangfangia lacusdiani sp. nov.</title>
        <authorList>
            <person name="Deng Y."/>
            <person name="Zhang Y.Q."/>
        </authorList>
    </citation>
    <scope>NUCLEOTIDE SEQUENCE [LARGE SCALE GENOMIC DNA]</scope>
    <source>
        <strain evidence="2">CPCC 101403</strain>
    </source>
</reference>
<proteinExistence type="predicted"/>
<organism evidence="1 2">
    <name type="scientific">Paracoccus broussonetiae</name>
    <dbReference type="NCBI Taxonomy" id="3075834"/>
    <lineage>
        <taxon>Bacteria</taxon>
        <taxon>Pseudomonadati</taxon>
        <taxon>Pseudomonadota</taxon>
        <taxon>Alphaproteobacteria</taxon>
        <taxon>Rhodobacterales</taxon>
        <taxon>Paracoccaceae</taxon>
        <taxon>Paracoccus</taxon>
    </lineage>
</organism>
<evidence type="ECO:0000313" key="2">
    <source>
        <dbReference type="Proteomes" id="UP001251085"/>
    </source>
</evidence>
<comment type="caution">
    <text evidence="1">The sequence shown here is derived from an EMBL/GenBank/DDBJ whole genome shotgun (WGS) entry which is preliminary data.</text>
</comment>
<evidence type="ECO:0008006" key="3">
    <source>
        <dbReference type="Google" id="ProtNLM"/>
    </source>
</evidence>
<keyword evidence="2" id="KW-1185">Reference proteome</keyword>
<accession>A0ABU3ED99</accession>
<dbReference type="EMBL" id="JAVRQI010000004">
    <property type="protein sequence ID" value="MDT1061445.1"/>
    <property type="molecule type" value="Genomic_DNA"/>
</dbReference>
<name>A0ABU3ED99_9RHOB</name>
<gene>
    <name evidence="1" type="ORF">RM190_06190</name>
</gene>
<dbReference type="Proteomes" id="UP001251085">
    <property type="component" value="Unassembled WGS sequence"/>
</dbReference>
<sequence length="82" mass="8547">MNITSVSASPNIKTMKTTAVEDGIEKAFLAEMLKYAGPQPLSGEFGGGIGEDQFSSMMTDVHATAIAARIDLGLLRKTGEGA</sequence>